<dbReference type="Proteomes" id="UP001597139">
    <property type="component" value="Unassembled WGS sequence"/>
</dbReference>
<organism evidence="1 2">
    <name type="scientific">Halolamina litorea</name>
    <dbReference type="NCBI Taxonomy" id="1515593"/>
    <lineage>
        <taxon>Archaea</taxon>
        <taxon>Methanobacteriati</taxon>
        <taxon>Methanobacteriota</taxon>
        <taxon>Stenosarchaea group</taxon>
        <taxon>Halobacteria</taxon>
        <taxon>Halobacteriales</taxon>
        <taxon>Haloferacaceae</taxon>
    </lineage>
</organism>
<gene>
    <name evidence="1" type="ORF">ACFSAU_06150</name>
</gene>
<evidence type="ECO:0008006" key="3">
    <source>
        <dbReference type="Google" id="ProtNLM"/>
    </source>
</evidence>
<evidence type="ECO:0000313" key="2">
    <source>
        <dbReference type="Proteomes" id="UP001597139"/>
    </source>
</evidence>
<protein>
    <recommendedName>
        <fullName evidence="3">Small CPxCG-related zinc finger protein</fullName>
    </recommendedName>
</protein>
<dbReference type="AlphaFoldDB" id="A0ABD6BPP2"/>
<proteinExistence type="predicted"/>
<dbReference type="EMBL" id="JBHUCZ010000002">
    <property type="protein sequence ID" value="MFD1567067.1"/>
    <property type="molecule type" value="Genomic_DNA"/>
</dbReference>
<dbReference type="RefSeq" id="WP_267646492.1">
    <property type="nucleotide sequence ID" value="NZ_JANHGR010000001.1"/>
</dbReference>
<comment type="caution">
    <text evidence="1">The sequence shown here is derived from an EMBL/GenBank/DDBJ whole genome shotgun (WGS) entry which is preliminary data.</text>
</comment>
<evidence type="ECO:0000313" key="1">
    <source>
        <dbReference type="EMBL" id="MFD1567067.1"/>
    </source>
</evidence>
<keyword evidence="2" id="KW-1185">Reference proteome</keyword>
<accession>A0ABD6BPP2</accession>
<reference evidence="1 2" key="1">
    <citation type="journal article" date="2019" name="Int. J. Syst. Evol. Microbiol.">
        <title>The Global Catalogue of Microorganisms (GCM) 10K type strain sequencing project: providing services to taxonomists for standard genome sequencing and annotation.</title>
        <authorList>
            <consortium name="The Broad Institute Genomics Platform"/>
            <consortium name="The Broad Institute Genome Sequencing Center for Infectious Disease"/>
            <person name="Wu L."/>
            <person name="Ma J."/>
        </authorList>
    </citation>
    <scope>NUCLEOTIDE SEQUENCE [LARGE SCALE GENOMIC DNA]</scope>
    <source>
        <strain evidence="1 2">CGMCC 1.12859</strain>
    </source>
</reference>
<sequence length="53" mass="5782">MVEDYRCPYCLQRVSDAEESHVVDAADPLAPFIGVDEASPVHADCYVNAADRA</sequence>
<name>A0ABD6BPP2_9EURY</name>